<gene>
    <name evidence="2" type="ORF">H4W81_002605</name>
</gene>
<proteinExistence type="predicted"/>
<comment type="caution">
    <text evidence="2">The sequence shown here is derived from an EMBL/GenBank/DDBJ whole genome shotgun (WGS) entry which is preliminary data.</text>
</comment>
<protein>
    <submittedName>
        <fullName evidence="2">Uncharacterized protein</fullName>
    </submittedName>
</protein>
<reference evidence="2 3" key="1">
    <citation type="submission" date="2020-10" db="EMBL/GenBank/DDBJ databases">
        <title>Sequencing the genomes of 1000 actinobacteria strains.</title>
        <authorList>
            <person name="Klenk H.-P."/>
        </authorList>
    </citation>
    <scope>NUCLEOTIDE SEQUENCE [LARGE SCALE GENOMIC DNA]</scope>
    <source>
        <strain evidence="2 3">DSM 43748</strain>
    </source>
</reference>
<sequence>MTPRLLSKPPQPRAVAAAPRLSLNPASNRQGSVDGAWWPRTRDAAAELPGLIAAVDERLGRSTLRVGVHRDAWENLPHRIPAPGRQVKVGWFLSTDPLVITLVLVGVEPLTLLIIPPDTGDGAAEAALALAAQDPAGRSPAEFLTLAHLPAGPEPLVDRQDGAGGWENEGGHLAARS</sequence>
<dbReference type="EMBL" id="JADBEF010000001">
    <property type="protein sequence ID" value="MBE1559826.1"/>
    <property type="molecule type" value="Genomic_DNA"/>
</dbReference>
<evidence type="ECO:0000313" key="2">
    <source>
        <dbReference type="EMBL" id="MBE1559826.1"/>
    </source>
</evidence>
<organism evidence="2 3">
    <name type="scientific">Nonomuraea africana</name>
    <dbReference type="NCBI Taxonomy" id="46171"/>
    <lineage>
        <taxon>Bacteria</taxon>
        <taxon>Bacillati</taxon>
        <taxon>Actinomycetota</taxon>
        <taxon>Actinomycetes</taxon>
        <taxon>Streptosporangiales</taxon>
        <taxon>Streptosporangiaceae</taxon>
        <taxon>Nonomuraea</taxon>
    </lineage>
</organism>
<dbReference type="RefSeq" id="WP_192775036.1">
    <property type="nucleotide sequence ID" value="NZ_BAAASY010000050.1"/>
</dbReference>
<dbReference type="Proteomes" id="UP000661607">
    <property type="component" value="Unassembled WGS sequence"/>
</dbReference>
<dbReference type="Pfam" id="PF19457">
    <property type="entry name" value="DUF5994"/>
    <property type="match status" value="1"/>
</dbReference>
<name>A0ABR9KDE1_9ACTN</name>
<dbReference type="InterPro" id="IPR046036">
    <property type="entry name" value="DUF5994"/>
</dbReference>
<evidence type="ECO:0000313" key="3">
    <source>
        <dbReference type="Proteomes" id="UP000661607"/>
    </source>
</evidence>
<feature type="region of interest" description="Disordered" evidence="1">
    <location>
        <begin position="153"/>
        <end position="177"/>
    </location>
</feature>
<accession>A0ABR9KDE1</accession>
<evidence type="ECO:0000256" key="1">
    <source>
        <dbReference type="SAM" id="MobiDB-lite"/>
    </source>
</evidence>
<keyword evidence="3" id="KW-1185">Reference proteome</keyword>